<proteinExistence type="predicted"/>
<reference evidence="1 2" key="1">
    <citation type="submission" date="2019-03" db="EMBL/GenBank/DDBJ databases">
        <title>Draft genome sequences of novel Actinobacteria.</title>
        <authorList>
            <person name="Sahin N."/>
            <person name="Ay H."/>
            <person name="Saygin H."/>
        </authorList>
    </citation>
    <scope>NUCLEOTIDE SEQUENCE [LARGE SCALE GENOMIC DNA]</scope>
    <source>
        <strain evidence="1 2">6K102</strain>
    </source>
</reference>
<name>A0A4R5F5B6_9ACTN</name>
<dbReference type="AlphaFoldDB" id="A0A4R5F5B6"/>
<accession>A0A4R5F5B6</accession>
<keyword evidence="2" id="KW-1185">Reference proteome</keyword>
<organism evidence="1 2">
    <name type="scientific">Nonomuraea mesophila</name>
    <dbReference type="NCBI Taxonomy" id="2530382"/>
    <lineage>
        <taxon>Bacteria</taxon>
        <taxon>Bacillati</taxon>
        <taxon>Actinomycetota</taxon>
        <taxon>Actinomycetes</taxon>
        <taxon>Streptosporangiales</taxon>
        <taxon>Streptosporangiaceae</taxon>
        <taxon>Nonomuraea</taxon>
    </lineage>
</organism>
<gene>
    <name evidence="1" type="ORF">E1295_27075</name>
</gene>
<dbReference type="RefSeq" id="WP_132633984.1">
    <property type="nucleotide sequence ID" value="NZ_SMLD01000081.1"/>
</dbReference>
<evidence type="ECO:0000313" key="2">
    <source>
        <dbReference type="Proteomes" id="UP000295136"/>
    </source>
</evidence>
<protein>
    <submittedName>
        <fullName evidence="1">Uncharacterized protein</fullName>
    </submittedName>
</protein>
<comment type="caution">
    <text evidence="1">The sequence shown here is derived from an EMBL/GenBank/DDBJ whole genome shotgun (WGS) entry which is preliminary data.</text>
</comment>
<evidence type="ECO:0000313" key="1">
    <source>
        <dbReference type="EMBL" id="TDE42837.1"/>
    </source>
</evidence>
<dbReference type="EMBL" id="SMLD01000081">
    <property type="protein sequence ID" value="TDE42837.1"/>
    <property type="molecule type" value="Genomic_DNA"/>
</dbReference>
<sequence>MDLDDFEPPAPGFFDLHADVLAALPPVRLAGGRVLGADARQSAALRRAAEYARSAQDLGYGPDDLPRADLSEEEGTVSSLAASAGFLEVEEGFFATPRGVAWPDVPDAEAVETWAAGMYGALAGNVTDRLQTELLDELLDQDPDDEDALPNFNDAFHGLVPALLVTLLRAPGGMPLCELRRAAAEHTGQLSWDTVATHQGDPLTPTLEPLVEYGVVVVEDDAVRLTPLGLHGTVFHIRNEGHTVGSSSAAG</sequence>
<dbReference type="Proteomes" id="UP000295136">
    <property type="component" value="Unassembled WGS sequence"/>
</dbReference>